<evidence type="ECO:0000259" key="2">
    <source>
        <dbReference type="Pfam" id="PF13400"/>
    </source>
</evidence>
<reference evidence="3" key="2">
    <citation type="submission" date="2020-09" db="EMBL/GenBank/DDBJ databases">
        <authorList>
            <person name="Sun Q."/>
            <person name="Ohkuma M."/>
        </authorList>
    </citation>
    <scope>NUCLEOTIDE SEQUENCE</scope>
    <source>
        <strain evidence="3">JCM 3313</strain>
    </source>
</reference>
<evidence type="ECO:0000313" key="3">
    <source>
        <dbReference type="EMBL" id="GGP36119.1"/>
    </source>
</evidence>
<evidence type="ECO:0000313" key="4">
    <source>
        <dbReference type="Proteomes" id="UP000639606"/>
    </source>
</evidence>
<accession>A0A918AJ89</accession>
<dbReference type="InterPro" id="IPR021202">
    <property type="entry name" value="Rv3654c-like"/>
</dbReference>
<dbReference type="RefSeq" id="WP_189221276.1">
    <property type="nucleotide sequence ID" value="NZ_BMRG01000001.1"/>
</dbReference>
<keyword evidence="4" id="KW-1185">Reference proteome</keyword>
<dbReference type="NCBIfam" id="TIGR03816">
    <property type="entry name" value="tadE_like_DECH"/>
    <property type="match status" value="1"/>
</dbReference>
<dbReference type="Pfam" id="PF13400">
    <property type="entry name" value="Tad"/>
    <property type="match status" value="1"/>
</dbReference>
<feature type="transmembrane region" description="Helical" evidence="1">
    <location>
        <begin position="12"/>
        <end position="31"/>
    </location>
</feature>
<evidence type="ECO:0000256" key="1">
    <source>
        <dbReference type="SAM" id="Phobius"/>
    </source>
</evidence>
<gene>
    <name evidence="3" type="ORF">GCM10010185_03940</name>
</gene>
<reference evidence="3" key="1">
    <citation type="journal article" date="2014" name="Int. J. Syst. Evol. Microbiol.">
        <title>Complete genome sequence of Corynebacterium casei LMG S-19264T (=DSM 44701T), isolated from a smear-ripened cheese.</title>
        <authorList>
            <consortium name="US DOE Joint Genome Institute (JGI-PGF)"/>
            <person name="Walter F."/>
            <person name="Albersmeier A."/>
            <person name="Kalinowski J."/>
            <person name="Ruckert C."/>
        </authorList>
    </citation>
    <scope>NUCLEOTIDE SEQUENCE</scope>
    <source>
        <strain evidence="3">JCM 3313</strain>
    </source>
</reference>
<feature type="domain" description="Putative Flp pilus-assembly TadG-like N-terminal" evidence="2">
    <location>
        <begin position="8"/>
        <end position="54"/>
    </location>
</feature>
<comment type="caution">
    <text evidence="3">The sequence shown here is derived from an EMBL/GenBank/DDBJ whole genome shotgun (WGS) entry which is preliminary data.</text>
</comment>
<proteinExistence type="predicted"/>
<protein>
    <recommendedName>
        <fullName evidence="2">Putative Flp pilus-assembly TadG-like N-terminal domain-containing protein</fullName>
    </recommendedName>
</protein>
<organism evidence="3 4">
    <name type="scientific">Saccharothrix coeruleofusca</name>
    <dbReference type="NCBI Taxonomy" id="33919"/>
    <lineage>
        <taxon>Bacteria</taxon>
        <taxon>Bacillati</taxon>
        <taxon>Actinomycetota</taxon>
        <taxon>Actinomycetes</taxon>
        <taxon>Pseudonocardiales</taxon>
        <taxon>Pseudonocardiaceae</taxon>
        <taxon>Saccharothrix</taxon>
    </lineage>
</organism>
<dbReference type="AlphaFoldDB" id="A0A918AJ89"/>
<keyword evidence="1" id="KW-0812">Transmembrane</keyword>
<name>A0A918AJ89_9PSEU</name>
<dbReference type="EMBL" id="BMRG01000001">
    <property type="protein sequence ID" value="GGP36119.1"/>
    <property type="molecule type" value="Genomic_DNA"/>
</dbReference>
<keyword evidence="1" id="KW-1133">Transmembrane helix</keyword>
<dbReference type="Proteomes" id="UP000639606">
    <property type="component" value="Unassembled WGS sequence"/>
</dbReference>
<sequence length="117" mass="12153">MRPHDDRGAASVLAVALLSVLFTITALGIRLGEVTLVRHRLTAAADLGALAAAAHLVSGPAHACARAEWVITRMGGRLDDCSVRGWEVSVEVSDESSGGPVLFDAPSARARAGPAEW</sequence>
<dbReference type="InterPro" id="IPR028087">
    <property type="entry name" value="Tad_N"/>
</dbReference>
<keyword evidence="1" id="KW-0472">Membrane</keyword>